<dbReference type="AlphaFoldDB" id="A0AAX3RN49"/>
<reference evidence="1" key="1">
    <citation type="submission" date="2025-02" db="EMBL/GenBank/DDBJ databases">
        <title>Complete genome sequences of 52 Bacillus and Priestia strains isolated from West-African fermentations and 26 reference strains from the DSMZ collection.</title>
        <authorList>
            <person name="Wiedenbein E.S."/>
            <person name="Canoy T.S."/>
            <person name="Hui Y."/>
            <person name="Parkouda C."/>
            <person name="Dawende C."/>
            <person name="Ametefe E."/>
            <person name="Jespersen L."/>
            <person name="Nielsen D.S."/>
        </authorList>
    </citation>
    <scope>NUCLEOTIDE SEQUENCE</scope>
    <source>
        <strain evidence="1">PRO56</strain>
    </source>
</reference>
<organism evidence="1 2">
    <name type="scientific">Bacillus subtilis</name>
    <dbReference type="NCBI Taxonomy" id="1423"/>
    <lineage>
        <taxon>Bacteria</taxon>
        <taxon>Bacillati</taxon>
        <taxon>Bacillota</taxon>
        <taxon>Bacilli</taxon>
        <taxon>Bacillales</taxon>
        <taxon>Bacillaceae</taxon>
        <taxon>Bacillus</taxon>
    </lineage>
</organism>
<proteinExistence type="predicted"/>
<evidence type="ECO:0000313" key="1">
    <source>
        <dbReference type="EMBL" id="WEY84803.1"/>
    </source>
</evidence>
<evidence type="ECO:0000313" key="2">
    <source>
        <dbReference type="Proteomes" id="UP001214898"/>
    </source>
</evidence>
<gene>
    <name evidence="1" type="ORF">P5633_21725</name>
</gene>
<protein>
    <submittedName>
        <fullName evidence="1">Uncharacterized protein</fullName>
    </submittedName>
</protein>
<dbReference type="Proteomes" id="UP001214898">
    <property type="component" value="Chromosome"/>
</dbReference>
<sequence length="308" mass="35634">MTLSRWTDNSGNSIDDILSNIMNYSQWIQLDKDPLEKKNLKFFIEKAFKENQKIILNDTEITYNYINYEYEKVQYGEEDNPLRSVRINSVSGYVIIYTDGSTTQYIINRSINGFSKTVLRRLNNYTKNRIITDSPILINQDFIIWLIYKVSTGLERSMLDECHLLVKMITGWKGSTQDKLAHVSGKGDRILNNLGTLAFLFENENVSNIQTQIEYINETLDVSLNLNGTIDVDLSTYTGDYLLNEYYEKNSKVILTVFLVIIPKLLSAYKIDLDTKEWSSNKKIDFFNEIGTSITNKIKEKIDTIAPE</sequence>
<dbReference type="EMBL" id="CP120576">
    <property type="protein sequence ID" value="WEY84803.1"/>
    <property type="molecule type" value="Genomic_DNA"/>
</dbReference>
<accession>A0AAX3RN49</accession>
<name>A0AAX3RN49_BACIU</name>